<sequence>MSLLILQGPGIPPEGLPPVLPSRCAGHGIGRVSCGDVEAMAAALRAVPASDAALVLIEPGELQVPRSAIPSLRRTFDALPVPYIELHADGGAELEAWLHPQHGPMAVVVTPHDRARGYAMSLGIAARRLASIEDAEGADRSCPS</sequence>
<gene>
    <name evidence="1" type="ORF">GCM10009090_19950</name>
</gene>
<dbReference type="EMBL" id="BNBA01000013">
    <property type="protein sequence ID" value="GHH53912.1"/>
    <property type="molecule type" value="Genomic_DNA"/>
</dbReference>
<dbReference type="RefSeq" id="WP_434029292.1">
    <property type="nucleotide sequence ID" value="NZ_BNBA01000013.1"/>
</dbReference>
<reference evidence="1" key="1">
    <citation type="journal article" date="2014" name="Int. J. Syst. Evol. Microbiol.">
        <title>Complete genome sequence of Corynebacterium casei LMG S-19264T (=DSM 44701T), isolated from a smear-ripened cheese.</title>
        <authorList>
            <consortium name="US DOE Joint Genome Institute (JGI-PGF)"/>
            <person name="Walter F."/>
            <person name="Albersmeier A."/>
            <person name="Kalinowski J."/>
            <person name="Ruckert C."/>
        </authorList>
    </citation>
    <scope>NUCLEOTIDE SEQUENCE</scope>
    <source>
        <strain evidence="1">JCM 13306</strain>
    </source>
</reference>
<name>A0A919F8A2_9XANT</name>
<evidence type="ECO:0008006" key="3">
    <source>
        <dbReference type="Google" id="ProtNLM"/>
    </source>
</evidence>
<evidence type="ECO:0000313" key="2">
    <source>
        <dbReference type="Proteomes" id="UP000623958"/>
    </source>
</evidence>
<comment type="caution">
    <text evidence="1">The sequence shown here is derived from an EMBL/GenBank/DDBJ whole genome shotgun (WGS) entry which is preliminary data.</text>
</comment>
<keyword evidence="2" id="KW-1185">Reference proteome</keyword>
<reference evidence="1" key="2">
    <citation type="submission" date="2020-09" db="EMBL/GenBank/DDBJ databases">
        <authorList>
            <person name="Sun Q."/>
            <person name="Ohkuma M."/>
        </authorList>
    </citation>
    <scope>NUCLEOTIDE SEQUENCE</scope>
    <source>
        <strain evidence="1">JCM 13306</strain>
    </source>
</reference>
<dbReference type="AlphaFoldDB" id="A0A919F8A2"/>
<proteinExistence type="predicted"/>
<accession>A0A919F8A2</accession>
<organism evidence="1 2">
    <name type="scientific">Xanthomonas boreopolis</name>
    <dbReference type="NCBI Taxonomy" id="86183"/>
    <lineage>
        <taxon>Bacteria</taxon>
        <taxon>Pseudomonadati</taxon>
        <taxon>Pseudomonadota</taxon>
        <taxon>Gammaproteobacteria</taxon>
        <taxon>Lysobacterales</taxon>
        <taxon>Lysobacteraceae</taxon>
        <taxon>Xanthomonas</taxon>
    </lineage>
</organism>
<dbReference type="Proteomes" id="UP000623958">
    <property type="component" value="Unassembled WGS sequence"/>
</dbReference>
<evidence type="ECO:0000313" key="1">
    <source>
        <dbReference type="EMBL" id="GHH53912.1"/>
    </source>
</evidence>
<protein>
    <recommendedName>
        <fullName evidence="3">3-dehydroquinate dehydratase</fullName>
    </recommendedName>
</protein>